<dbReference type="EMBL" id="QLNP01000007">
    <property type="protein sequence ID" value="RAM39179.1"/>
    <property type="molecule type" value="Genomic_DNA"/>
</dbReference>
<feature type="domain" description="Mandelate racemase/muconate lactonizing enzyme C-terminal" evidence="4">
    <location>
        <begin position="143"/>
        <end position="240"/>
    </location>
</feature>
<evidence type="ECO:0000259" key="4">
    <source>
        <dbReference type="SMART" id="SM00922"/>
    </source>
</evidence>
<dbReference type="GO" id="GO:0016052">
    <property type="term" value="P:carbohydrate catabolic process"/>
    <property type="evidence" value="ECO:0007669"/>
    <property type="project" value="TreeGrafter"/>
</dbReference>
<dbReference type="Gene3D" id="3.20.20.120">
    <property type="entry name" value="Enolase-like C-terminal domain"/>
    <property type="match status" value="1"/>
</dbReference>
<dbReference type="Pfam" id="PF13378">
    <property type="entry name" value="MR_MLE_C"/>
    <property type="match status" value="1"/>
</dbReference>
<accession>A0A328HKS2</accession>
<dbReference type="InterPro" id="IPR018110">
    <property type="entry name" value="Mandel_Rmase/mucon_lact_enz_CS"/>
</dbReference>
<dbReference type="PROSITE" id="PS00909">
    <property type="entry name" value="MR_MLE_2"/>
    <property type="match status" value="1"/>
</dbReference>
<dbReference type="OrthoDB" id="9796450at2"/>
<evidence type="ECO:0000256" key="1">
    <source>
        <dbReference type="ARBA" id="ARBA00001946"/>
    </source>
</evidence>
<evidence type="ECO:0000313" key="5">
    <source>
        <dbReference type="EMBL" id="RAM39179.1"/>
    </source>
</evidence>
<dbReference type="Pfam" id="PF02746">
    <property type="entry name" value="MR_MLE_N"/>
    <property type="match status" value="1"/>
</dbReference>
<dbReference type="PANTHER" id="PTHR13794:SF58">
    <property type="entry name" value="MITOCHONDRIAL ENOLASE SUPERFAMILY MEMBER 1"/>
    <property type="match status" value="1"/>
</dbReference>
<dbReference type="InterPro" id="IPR036849">
    <property type="entry name" value="Enolase-like_C_sf"/>
</dbReference>
<dbReference type="InterPro" id="IPR013342">
    <property type="entry name" value="Mandelate_racemase_C"/>
</dbReference>
<dbReference type="GO" id="GO:0000287">
    <property type="term" value="F:magnesium ion binding"/>
    <property type="evidence" value="ECO:0007669"/>
    <property type="project" value="TreeGrafter"/>
</dbReference>
<sequence length="377" mass="40929">MAAKITGLHSRLITVPLRRSWGADAPENHIIATSLFTDDGGAGHGFSWTPTIGPQAVKALLDHDIAPFIAGLDANPEMVWDQLWKRLHEAGGGGLTTIAMAGVDLALWDLAARAAGVSVAGLLGQRQESVEIYGSGVNLHYSLEELVAQTERWVAAGHRAVKIKVGKPDLAEDAERVAAVRSVLGPDRRLMIDANQRWDLPAALRALDVLGEFGLDWLEEPLRADDLSAYRRLRKQSPVPIALGENLHTIYRFRDFIEAEAVDIIQPNIIRVGGITPFRRIVELARANSIRVAPHLLPELSGQLALTLAEAVSVEDVEDASFEQLGILAGQSPVRIRNSRLYGTGLPGLGFSFTAALLPEPRDRSFDLPADPAFRLS</sequence>
<keyword evidence="3" id="KW-0460">Magnesium</keyword>
<dbReference type="Proteomes" id="UP000249166">
    <property type="component" value="Unassembled WGS sequence"/>
</dbReference>
<organism evidence="5 6">
    <name type="scientific">Arthrobacter globiformis</name>
    <dbReference type="NCBI Taxonomy" id="1665"/>
    <lineage>
        <taxon>Bacteria</taxon>
        <taxon>Bacillati</taxon>
        <taxon>Actinomycetota</taxon>
        <taxon>Actinomycetes</taxon>
        <taxon>Micrococcales</taxon>
        <taxon>Micrococcaceae</taxon>
        <taxon>Arthrobacter</taxon>
    </lineage>
</organism>
<dbReference type="CDD" id="cd03316">
    <property type="entry name" value="MR_like"/>
    <property type="match status" value="1"/>
</dbReference>
<dbReference type="AlphaFoldDB" id="A0A328HKS2"/>
<protein>
    <submittedName>
        <fullName evidence="5">Mandelate racemase/muconate lactonizing enzyme family protein</fullName>
    </submittedName>
</protein>
<dbReference type="RefSeq" id="WP_111902143.1">
    <property type="nucleotide sequence ID" value="NZ_QLNP01000007.1"/>
</dbReference>
<proteinExistence type="predicted"/>
<reference evidence="5 6" key="1">
    <citation type="submission" date="2018-04" db="EMBL/GenBank/DDBJ databases">
        <title>Bacteria isolated from cave deposits of Manipur.</title>
        <authorList>
            <person name="Sahoo D."/>
            <person name="Sarangthem I."/>
            <person name="Nandeibam J."/>
        </authorList>
    </citation>
    <scope>NUCLEOTIDE SEQUENCE [LARGE SCALE GENOMIC DNA]</scope>
    <source>
        <strain evidence="6">mrc11</strain>
    </source>
</reference>
<evidence type="ECO:0000256" key="3">
    <source>
        <dbReference type="ARBA" id="ARBA00022842"/>
    </source>
</evidence>
<dbReference type="PANTHER" id="PTHR13794">
    <property type="entry name" value="ENOLASE SUPERFAMILY, MANDELATE RACEMASE"/>
    <property type="match status" value="1"/>
</dbReference>
<dbReference type="SMART" id="SM00922">
    <property type="entry name" value="MR_MLE"/>
    <property type="match status" value="1"/>
</dbReference>
<dbReference type="PROSITE" id="PS00908">
    <property type="entry name" value="MR_MLE_1"/>
    <property type="match status" value="1"/>
</dbReference>
<dbReference type="SFLD" id="SFLDS00001">
    <property type="entry name" value="Enolase"/>
    <property type="match status" value="1"/>
</dbReference>
<dbReference type="InterPro" id="IPR013341">
    <property type="entry name" value="Mandelate_racemase_N_dom"/>
</dbReference>
<comment type="caution">
    <text evidence="5">The sequence shown here is derived from an EMBL/GenBank/DDBJ whole genome shotgun (WGS) entry which is preliminary data.</text>
</comment>
<comment type="cofactor">
    <cofactor evidence="1">
        <name>Mg(2+)</name>
        <dbReference type="ChEBI" id="CHEBI:18420"/>
    </cofactor>
</comment>
<dbReference type="InterPro" id="IPR029065">
    <property type="entry name" value="Enolase_C-like"/>
</dbReference>
<name>A0A328HKS2_ARTGO</name>
<keyword evidence="2" id="KW-0479">Metal-binding</keyword>
<dbReference type="GO" id="GO:0016836">
    <property type="term" value="F:hydro-lyase activity"/>
    <property type="evidence" value="ECO:0007669"/>
    <property type="project" value="TreeGrafter"/>
</dbReference>
<dbReference type="InterPro" id="IPR046945">
    <property type="entry name" value="RHMD-like"/>
</dbReference>
<dbReference type="SUPFAM" id="SSF54826">
    <property type="entry name" value="Enolase N-terminal domain-like"/>
    <property type="match status" value="1"/>
</dbReference>
<evidence type="ECO:0000256" key="2">
    <source>
        <dbReference type="ARBA" id="ARBA00022723"/>
    </source>
</evidence>
<dbReference type="InterPro" id="IPR029017">
    <property type="entry name" value="Enolase-like_N"/>
</dbReference>
<evidence type="ECO:0000313" key="6">
    <source>
        <dbReference type="Proteomes" id="UP000249166"/>
    </source>
</evidence>
<dbReference type="GO" id="GO:0009063">
    <property type="term" value="P:amino acid catabolic process"/>
    <property type="evidence" value="ECO:0007669"/>
    <property type="project" value="InterPro"/>
</dbReference>
<dbReference type="Gene3D" id="3.30.390.10">
    <property type="entry name" value="Enolase-like, N-terminal domain"/>
    <property type="match status" value="1"/>
</dbReference>
<gene>
    <name evidence="5" type="ORF">DBZ45_01120</name>
</gene>
<dbReference type="SUPFAM" id="SSF51604">
    <property type="entry name" value="Enolase C-terminal domain-like"/>
    <property type="match status" value="1"/>
</dbReference>